<dbReference type="EMBL" id="JACCFJ010000001">
    <property type="protein sequence ID" value="NYI84733.1"/>
    <property type="molecule type" value="Genomic_DNA"/>
</dbReference>
<name>A0A853APZ9_9PSEU</name>
<reference evidence="2 3" key="1">
    <citation type="submission" date="2020-07" db="EMBL/GenBank/DDBJ databases">
        <title>Sequencing the genomes of 1000 actinobacteria strains.</title>
        <authorList>
            <person name="Klenk H.-P."/>
        </authorList>
    </citation>
    <scope>NUCLEOTIDE SEQUENCE [LARGE SCALE GENOMIC DNA]</scope>
    <source>
        <strain evidence="2 3">DSM 44065</strain>
    </source>
</reference>
<accession>A0A853APZ9</accession>
<feature type="transmembrane region" description="Helical" evidence="1">
    <location>
        <begin position="51"/>
        <end position="73"/>
    </location>
</feature>
<dbReference type="Proteomes" id="UP000587002">
    <property type="component" value="Unassembled WGS sequence"/>
</dbReference>
<feature type="transmembrane region" description="Helical" evidence="1">
    <location>
        <begin position="205"/>
        <end position="229"/>
    </location>
</feature>
<evidence type="ECO:0000256" key="1">
    <source>
        <dbReference type="SAM" id="Phobius"/>
    </source>
</evidence>
<evidence type="ECO:0000313" key="3">
    <source>
        <dbReference type="Proteomes" id="UP000587002"/>
    </source>
</evidence>
<dbReference type="AlphaFoldDB" id="A0A853APZ9"/>
<protein>
    <submittedName>
        <fullName evidence="2">Phospholipid/cholesterol/gamma-HCH transport system permease protein</fullName>
    </submittedName>
</protein>
<feature type="transmembrane region" description="Helical" evidence="1">
    <location>
        <begin position="249"/>
        <end position="266"/>
    </location>
</feature>
<keyword evidence="1" id="KW-1133">Transmembrane helix</keyword>
<dbReference type="PANTHER" id="PTHR30188:SF13">
    <property type="entry name" value="CONSERVED HYPOTHETICAL INTEGRAL MEMBRANE PROTEIN YRBE3B"/>
    <property type="match status" value="1"/>
</dbReference>
<proteinExistence type="predicted"/>
<comment type="caution">
    <text evidence="2">The sequence shown here is derived from an EMBL/GenBank/DDBJ whole genome shotgun (WGS) entry which is preliminary data.</text>
</comment>
<feature type="transmembrane region" description="Helical" evidence="1">
    <location>
        <begin position="155"/>
        <end position="185"/>
    </location>
</feature>
<dbReference type="RefSeq" id="WP_179722250.1">
    <property type="nucleotide sequence ID" value="NZ_BAABFH010000001.1"/>
</dbReference>
<dbReference type="GO" id="GO:0043190">
    <property type="term" value="C:ATP-binding cassette (ABC) transporter complex"/>
    <property type="evidence" value="ECO:0007669"/>
    <property type="project" value="InterPro"/>
</dbReference>
<sequence>MAARQRTRFAVDLLAAAGLHFTCYLKALSGVPHALARYRRDVARLVGEISLGSASLLAGGGTIGVVFAMSFVSSTQVGLEGYRGLDLLGLSPMTGLAAAVVNTREIAPLVASIALAAKVGTGFTAQLGAMRISEEIDALEVMSVRSLPYLVSTRVVAAFLSVVPLYLVGLFASYLATGVAVVQLNGVSEGTYNYWFRLVLTADDVFFSLVKAVAFAVVVTLVHCAHGYFASGGPDGVGKAAGRALRTSIVTITVADVLLSIAFWGVRPTVPALGT</sequence>
<keyword evidence="3" id="KW-1185">Reference proteome</keyword>
<gene>
    <name evidence="2" type="ORF">HNR68_003363</name>
</gene>
<dbReference type="Pfam" id="PF02405">
    <property type="entry name" value="MlaE"/>
    <property type="match status" value="1"/>
</dbReference>
<keyword evidence="1" id="KW-0812">Transmembrane</keyword>
<organism evidence="2 3">
    <name type="scientific">Saccharopolyspora hordei</name>
    <dbReference type="NCBI Taxonomy" id="1838"/>
    <lineage>
        <taxon>Bacteria</taxon>
        <taxon>Bacillati</taxon>
        <taxon>Actinomycetota</taxon>
        <taxon>Actinomycetes</taxon>
        <taxon>Pseudonocardiales</taxon>
        <taxon>Pseudonocardiaceae</taxon>
        <taxon>Saccharopolyspora</taxon>
    </lineage>
</organism>
<dbReference type="InterPro" id="IPR030802">
    <property type="entry name" value="Permease_MalE"/>
</dbReference>
<evidence type="ECO:0000313" key="2">
    <source>
        <dbReference type="EMBL" id="NYI84733.1"/>
    </source>
</evidence>
<keyword evidence="1" id="KW-0472">Membrane</keyword>
<dbReference type="PANTHER" id="PTHR30188">
    <property type="entry name" value="ABC TRANSPORTER PERMEASE PROTEIN-RELATED"/>
    <property type="match status" value="1"/>
</dbReference>
<dbReference type="GO" id="GO:0005548">
    <property type="term" value="F:phospholipid transporter activity"/>
    <property type="evidence" value="ECO:0007669"/>
    <property type="project" value="TreeGrafter"/>
</dbReference>